<dbReference type="RefSeq" id="WP_146563222.1">
    <property type="nucleotide sequence ID" value="NZ_SIHJ01000001.1"/>
</dbReference>
<keyword evidence="5 16" id="KW-0285">Flavoprotein</keyword>
<dbReference type="OrthoDB" id="9794010at2"/>
<keyword evidence="21" id="KW-1185">Reference proteome</keyword>
<evidence type="ECO:0000256" key="2">
    <source>
        <dbReference type="ARBA" id="ARBA00022475"/>
    </source>
</evidence>
<dbReference type="Pfam" id="PF04205">
    <property type="entry name" value="FMN_bind"/>
    <property type="match status" value="1"/>
</dbReference>
<dbReference type="SMART" id="SM00900">
    <property type="entry name" value="FMN_bind"/>
    <property type="match status" value="1"/>
</dbReference>
<evidence type="ECO:0000256" key="7">
    <source>
        <dbReference type="ARBA" id="ARBA00022692"/>
    </source>
</evidence>
<evidence type="ECO:0000256" key="18">
    <source>
        <dbReference type="SAM" id="MobiDB-lite"/>
    </source>
</evidence>
<dbReference type="GO" id="GO:0010181">
    <property type="term" value="F:FMN binding"/>
    <property type="evidence" value="ECO:0007669"/>
    <property type="project" value="UniProtKB-UniRule"/>
</dbReference>
<keyword evidence="9 16" id="KW-1133">Transmembrane helix</keyword>
<dbReference type="GO" id="GO:0006814">
    <property type="term" value="P:sodium ion transport"/>
    <property type="evidence" value="ECO:0007669"/>
    <property type="project" value="UniProtKB-UniRule"/>
</dbReference>
<evidence type="ECO:0000256" key="1">
    <source>
        <dbReference type="ARBA" id="ARBA00022448"/>
    </source>
</evidence>
<evidence type="ECO:0000256" key="5">
    <source>
        <dbReference type="ARBA" id="ARBA00022630"/>
    </source>
</evidence>
<keyword evidence="2 16" id="KW-1003">Cell membrane</keyword>
<dbReference type="AlphaFoldDB" id="A0A5C5VDX8"/>
<dbReference type="PANTHER" id="PTHR37838:SF1">
    <property type="entry name" value="NA(+)-TRANSLOCATING NADH-QUINONE REDUCTASE SUBUNIT C"/>
    <property type="match status" value="1"/>
</dbReference>
<keyword evidence="4 16" id="KW-0597">Phosphoprotein</keyword>
<name>A0A5C5VDX8_9BACT</name>
<keyword evidence="11 16" id="KW-0915">Sodium</keyword>
<evidence type="ECO:0000256" key="11">
    <source>
        <dbReference type="ARBA" id="ARBA00023053"/>
    </source>
</evidence>
<organism evidence="20 21">
    <name type="scientific">Posidoniimonas corsicana</name>
    <dbReference type="NCBI Taxonomy" id="1938618"/>
    <lineage>
        <taxon>Bacteria</taxon>
        <taxon>Pseudomonadati</taxon>
        <taxon>Planctomycetota</taxon>
        <taxon>Planctomycetia</taxon>
        <taxon>Pirellulales</taxon>
        <taxon>Lacipirellulaceae</taxon>
        <taxon>Posidoniimonas</taxon>
    </lineage>
</organism>
<dbReference type="PANTHER" id="PTHR37838">
    <property type="entry name" value="NA(+)-TRANSLOCATING NADH-QUINONE REDUCTASE SUBUNIT C"/>
    <property type="match status" value="1"/>
</dbReference>
<feature type="modified residue" description="FMN phosphoryl threonine" evidence="16">
    <location>
        <position position="226"/>
    </location>
</feature>
<evidence type="ECO:0000256" key="4">
    <source>
        <dbReference type="ARBA" id="ARBA00022553"/>
    </source>
</evidence>
<keyword evidence="14 16" id="KW-0472">Membrane</keyword>
<keyword evidence="8 16" id="KW-1278">Translocase</keyword>
<dbReference type="EMBL" id="SIHJ01000001">
    <property type="protein sequence ID" value="TWT36371.1"/>
    <property type="molecule type" value="Genomic_DNA"/>
</dbReference>
<evidence type="ECO:0000256" key="10">
    <source>
        <dbReference type="ARBA" id="ARBA00023027"/>
    </source>
</evidence>
<keyword evidence="7 16" id="KW-0812">Transmembrane</keyword>
<keyword evidence="20" id="KW-0560">Oxidoreductase</keyword>
<proteinExistence type="inferred from homology"/>
<keyword evidence="6 16" id="KW-0288">FMN</keyword>
<evidence type="ECO:0000256" key="6">
    <source>
        <dbReference type="ARBA" id="ARBA00022643"/>
    </source>
</evidence>
<protein>
    <recommendedName>
        <fullName evidence="16 17">Na(+)-translocating NADH-quinone reductase subunit C</fullName>
        <shortName evidence="16 17">Na(+)-NQR subunit C</shortName>
        <shortName evidence="16 17">Na(+)-translocating NQR subunit C</shortName>
        <ecNumber evidence="16 17">7.2.1.1</ecNumber>
    </recommendedName>
    <alternativeName>
        <fullName evidence="16 17">NQR complex subunit C</fullName>
    </alternativeName>
    <alternativeName>
        <fullName evidence="16 17">NQR-1 subunit C</fullName>
    </alternativeName>
</protein>
<comment type="subunit">
    <text evidence="16 17">Composed of six subunits; NqrA, NqrB, NqrC, NqrD, NqrE and NqrF.</text>
</comment>
<accession>A0A5C5VDX8</accession>
<evidence type="ECO:0000256" key="12">
    <source>
        <dbReference type="ARBA" id="ARBA00023065"/>
    </source>
</evidence>
<sequence length="252" mass="27246">MQRDSTAGTFIVATVLCVVCSFLVAGTAQLLDGKIKSNKVVDRKKNVLIAAGLVDASASPEQVDKEYDDKIKEVMVDLATGQPVSDDELPKGYDPKKAANDPKLNVPVENNALMGIRNREPYAPVYKIASGGYVLPVYGKGLWGTLWGFLALEDDATTVKGITFYDHKETPGLGAEIADSEQWKEQWPGKKAIDSNGDVQLQVKKGKTASDNPAFDYTIDGVSGATITSKGVDHLIKYWLGDDGFGKYLAKQ</sequence>
<evidence type="ECO:0000256" key="14">
    <source>
        <dbReference type="ARBA" id="ARBA00023136"/>
    </source>
</evidence>
<dbReference type="GO" id="GO:0016655">
    <property type="term" value="F:oxidoreductase activity, acting on NAD(P)H, quinone or similar compound as acceptor"/>
    <property type="evidence" value="ECO:0007669"/>
    <property type="project" value="UniProtKB-UniRule"/>
</dbReference>
<gene>
    <name evidence="16 20" type="primary">nqrC</name>
    <name evidence="20" type="ORF">KOR34_12760</name>
</gene>
<dbReference type="InterPro" id="IPR010204">
    <property type="entry name" value="NqrC"/>
</dbReference>
<keyword evidence="12 16" id="KW-0406">Ion transport</keyword>
<reference evidence="20 21" key="1">
    <citation type="submission" date="2019-02" db="EMBL/GenBank/DDBJ databases">
        <title>Deep-cultivation of Planctomycetes and their phenomic and genomic characterization uncovers novel biology.</title>
        <authorList>
            <person name="Wiegand S."/>
            <person name="Jogler M."/>
            <person name="Boedeker C."/>
            <person name="Pinto D."/>
            <person name="Vollmers J."/>
            <person name="Rivas-Marin E."/>
            <person name="Kohn T."/>
            <person name="Peeters S.H."/>
            <person name="Heuer A."/>
            <person name="Rast P."/>
            <person name="Oberbeckmann S."/>
            <person name="Bunk B."/>
            <person name="Jeske O."/>
            <person name="Meyerdierks A."/>
            <person name="Storesund J.E."/>
            <person name="Kallscheuer N."/>
            <person name="Luecker S."/>
            <person name="Lage O.M."/>
            <person name="Pohl T."/>
            <person name="Merkel B.J."/>
            <person name="Hornburger P."/>
            <person name="Mueller R.-W."/>
            <person name="Bruemmer F."/>
            <person name="Labrenz M."/>
            <person name="Spormann A.M."/>
            <person name="Op Den Camp H."/>
            <person name="Overmann J."/>
            <person name="Amann R."/>
            <person name="Jetten M.S.M."/>
            <person name="Mascher T."/>
            <person name="Medema M.H."/>
            <person name="Devos D.P."/>
            <person name="Kaster A.-K."/>
            <person name="Ovreas L."/>
            <person name="Rohde M."/>
            <person name="Galperin M.Y."/>
            <person name="Jogler C."/>
        </authorList>
    </citation>
    <scope>NUCLEOTIDE SEQUENCE [LARGE SCALE GENOMIC DNA]</scope>
    <source>
        <strain evidence="20 21">KOR34</strain>
    </source>
</reference>
<keyword evidence="10 16" id="KW-0520">NAD</keyword>
<feature type="domain" description="FMN-binding" evidence="19">
    <location>
        <begin position="141"/>
        <end position="243"/>
    </location>
</feature>
<dbReference type="GO" id="GO:0005886">
    <property type="term" value="C:plasma membrane"/>
    <property type="evidence" value="ECO:0007669"/>
    <property type="project" value="UniProtKB-SubCell"/>
</dbReference>
<comment type="subcellular location">
    <subcellularLocation>
        <location evidence="16">Cell membrane</location>
        <topology evidence="16">Single-pass membrane protein</topology>
    </subcellularLocation>
</comment>
<evidence type="ECO:0000256" key="9">
    <source>
        <dbReference type="ARBA" id="ARBA00022989"/>
    </source>
</evidence>
<comment type="caution">
    <text evidence="16">Lacks conserved residue(s) required for the propagation of feature annotation.</text>
</comment>
<comment type="function">
    <text evidence="16">NQR complex catalyzes the reduction of ubiquinone-1 to ubiquinol by two successive reactions, coupled with the transport of Na(+) ions from the cytoplasm to the periplasm. NqrA to NqrE are probably involved in the second step, the conversion of ubisemiquinone to ubiquinol.</text>
</comment>
<evidence type="ECO:0000256" key="13">
    <source>
        <dbReference type="ARBA" id="ARBA00023075"/>
    </source>
</evidence>
<keyword evidence="1 16" id="KW-0813">Transport</keyword>
<comment type="catalytic activity">
    <reaction evidence="16 17">
        <text>a ubiquinone + n Na(+)(in) + NADH + H(+) = a ubiquinol + n Na(+)(out) + NAD(+)</text>
        <dbReference type="Rhea" id="RHEA:47748"/>
        <dbReference type="Rhea" id="RHEA-COMP:9565"/>
        <dbReference type="Rhea" id="RHEA-COMP:9566"/>
        <dbReference type="ChEBI" id="CHEBI:15378"/>
        <dbReference type="ChEBI" id="CHEBI:16389"/>
        <dbReference type="ChEBI" id="CHEBI:17976"/>
        <dbReference type="ChEBI" id="CHEBI:29101"/>
        <dbReference type="ChEBI" id="CHEBI:57540"/>
        <dbReference type="ChEBI" id="CHEBI:57945"/>
        <dbReference type="EC" id="7.2.1.1"/>
    </reaction>
</comment>
<evidence type="ECO:0000256" key="8">
    <source>
        <dbReference type="ARBA" id="ARBA00022967"/>
    </source>
</evidence>
<dbReference type="NCBIfam" id="TIGR01938">
    <property type="entry name" value="nqrC"/>
    <property type="match status" value="1"/>
</dbReference>
<evidence type="ECO:0000256" key="16">
    <source>
        <dbReference type="HAMAP-Rule" id="MF_00427"/>
    </source>
</evidence>
<comment type="similarity">
    <text evidence="16 17">Belongs to the NqrC family.</text>
</comment>
<evidence type="ECO:0000256" key="17">
    <source>
        <dbReference type="PIRNR" id="PIRNR009437"/>
    </source>
</evidence>
<keyword evidence="3" id="KW-0997">Cell inner membrane</keyword>
<evidence type="ECO:0000313" key="20">
    <source>
        <dbReference type="EMBL" id="TWT36371.1"/>
    </source>
</evidence>
<evidence type="ECO:0000256" key="15">
    <source>
        <dbReference type="ARBA" id="ARBA00023201"/>
    </source>
</evidence>
<evidence type="ECO:0000259" key="19">
    <source>
        <dbReference type="SMART" id="SM00900"/>
    </source>
</evidence>
<dbReference type="InterPro" id="IPR007329">
    <property type="entry name" value="FMN-bd"/>
</dbReference>
<evidence type="ECO:0000256" key="3">
    <source>
        <dbReference type="ARBA" id="ARBA00022519"/>
    </source>
</evidence>
<feature type="region of interest" description="Disordered" evidence="18">
    <location>
        <begin position="82"/>
        <end position="101"/>
    </location>
</feature>
<dbReference type="Proteomes" id="UP000316714">
    <property type="component" value="Unassembled WGS sequence"/>
</dbReference>
<dbReference type="NCBIfam" id="NF003749">
    <property type="entry name" value="PRK05346.1-5"/>
    <property type="match status" value="1"/>
</dbReference>
<evidence type="ECO:0000313" key="21">
    <source>
        <dbReference type="Proteomes" id="UP000316714"/>
    </source>
</evidence>
<comment type="caution">
    <text evidence="20">The sequence shown here is derived from an EMBL/GenBank/DDBJ whole genome shotgun (WGS) entry which is preliminary data.</text>
</comment>
<dbReference type="EC" id="7.2.1.1" evidence="16 17"/>
<keyword evidence="13 16" id="KW-0830">Ubiquinone</keyword>
<dbReference type="HAMAP" id="MF_00427">
    <property type="entry name" value="NqrC"/>
    <property type="match status" value="1"/>
</dbReference>
<comment type="cofactor">
    <cofactor evidence="16 17">
        <name>FMN</name>
        <dbReference type="ChEBI" id="CHEBI:58210"/>
    </cofactor>
</comment>
<keyword evidence="15 16" id="KW-0739">Sodium transport</keyword>
<dbReference type="PIRSF" id="PIRSF009437">
    <property type="entry name" value="NQR-1_subunit_C"/>
    <property type="match status" value="1"/>
</dbReference>
<feature type="compositionally biased region" description="Basic and acidic residues" evidence="18">
    <location>
        <begin position="88"/>
        <end position="100"/>
    </location>
</feature>